<dbReference type="EMBL" id="CAMXCT030002957">
    <property type="protein sequence ID" value="CAL4788859.1"/>
    <property type="molecule type" value="Genomic_DNA"/>
</dbReference>
<name>A0A9P1D2T3_9DINO</name>
<evidence type="ECO:0000313" key="2">
    <source>
        <dbReference type="EMBL" id="CAL1154922.1"/>
    </source>
</evidence>
<keyword evidence="3" id="KW-1185">Reference proteome</keyword>
<gene>
    <name evidence="1" type="ORF">C1SCF055_LOCUS27586</name>
</gene>
<sequence length="403" mass="44768">MCCWKNSRVTGDVFAEPPPCPAAVSAETIKEIFGRAKQMQDKVGGTAGAELAHTSLPAEHWGLSRLQLLELATQLHKMMETGDLTNRSRMECRQRRIPYYDEEKFQDVDIGPTMHQVNAGYIQPTTLQKDAAHGIPCLSYALHQNAYGLRCDLFISHAWSEGVFELCHTVDRSWPLQCVGAYICSMANPQNLPELMSHLIQTPRESPFFRVLTTRPREMLMVANSNVPIHSRLWCVYEAHCAKLLKISMSVVGDPAHFATNASASQSALHAIRGAVEAKRRELAIAAASEDAAMDMDIIAAGVYHRRLQRWEKRAQRQTAAAMQRMKRALDVRKAKCSSPEDGAAILGEIGHDVEEINAMLCSLILQDQLQRVPSPGASGDRVKLTWYPGQDMIEGLAVMFGC</sequence>
<comment type="caution">
    <text evidence="1">The sequence shown here is derived from an EMBL/GenBank/DDBJ whole genome shotgun (WGS) entry which is preliminary data.</text>
</comment>
<dbReference type="EMBL" id="CAMXCT010002957">
    <property type="protein sequence ID" value="CAI4001547.1"/>
    <property type="molecule type" value="Genomic_DNA"/>
</dbReference>
<dbReference type="EMBL" id="CAMXCT020002957">
    <property type="protein sequence ID" value="CAL1154922.1"/>
    <property type="molecule type" value="Genomic_DNA"/>
</dbReference>
<organism evidence="1">
    <name type="scientific">Cladocopium goreaui</name>
    <dbReference type="NCBI Taxonomy" id="2562237"/>
    <lineage>
        <taxon>Eukaryota</taxon>
        <taxon>Sar</taxon>
        <taxon>Alveolata</taxon>
        <taxon>Dinophyceae</taxon>
        <taxon>Suessiales</taxon>
        <taxon>Symbiodiniaceae</taxon>
        <taxon>Cladocopium</taxon>
    </lineage>
</organism>
<dbReference type="OrthoDB" id="434743at2759"/>
<evidence type="ECO:0000313" key="3">
    <source>
        <dbReference type="Proteomes" id="UP001152797"/>
    </source>
</evidence>
<evidence type="ECO:0000313" key="1">
    <source>
        <dbReference type="EMBL" id="CAI4001547.1"/>
    </source>
</evidence>
<proteinExistence type="predicted"/>
<protein>
    <submittedName>
        <fullName evidence="1">Uncharacterized protein</fullName>
    </submittedName>
</protein>
<dbReference type="Proteomes" id="UP001152797">
    <property type="component" value="Unassembled WGS sequence"/>
</dbReference>
<reference evidence="2" key="2">
    <citation type="submission" date="2024-04" db="EMBL/GenBank/DDBJ databases">
        <authorList>
            <person name="Chen Y."/>
            <person name="Shah S."/>
            <person name="Dougan E. K."/>
            <person name="Thang M."/>
            <person name="Chan C."/>
        </authorList>
    </citation>
    <scope>NUCLEOTIDE SEQUENCE [LARGE SCALE GENOMIC DNA]</scope>
</reference>
<accession>A0A9P1D2T3</accession>
<reference evidence="1" key="1">
    <citation type="submission" date="2022-10" db="EMBL/GenBank/DDBJ databases">
        <authorList>
            <person name="Chen Y."/>
            <person name="Dougan E. K."/>
            <person name="Chan C."/>
            <person name="Rhodes N."/>
            <person name="Thang M."/>
        </authorList>
    </citation>
    <scope>NUCLEOTIDE SEQUENCE</scope>
</reference>
<dbReference type="AlphaFoldDB" id="A0A9P1D2T3"/>